<dbReference type="EMBL" id="FZPH01000016">
    <property type="protein sequence ID" value="SNT64290.1"/>
    <property type="molecule type" value="Genomic_DNA"/>
</dbReference>
<dbReference type="AlphaFoldDB" id="A0A239P7N9"/>
<dbReference type="EMBL" id="FZPH01000009">
    <property type="protein sequence ID" value="SNT56135.1"/>
    <property type="molecule type" value="Genomic_DNA"/>
</dbReference>
<organism evidence="2 5">
    <name type="scientific">Asanoa hainanensis</name>
    <dbReference type="NCBI Taxonomy" id="560556"/>
    <lineage>
        <taxon>Bacteria</taxon>
        <taxon>Bacillati</taxon>
        <taxon>Actinomycetota</taxon>
        <taxon>Actinomycetes</taxon>
        <taxon>Micromonosporales</taxon>
        <taxon>Micromonosporaceae</taxon>
        <taxon>Asanoa</taxon>
    </lineage>
</organism>
<dbReference type="EMBL" id="FZPH01000043">
    <property type="protein sequence ID" value="SNT66330.1"/>
    <property type="molecule type" value="Genomic_DNA"/>
</dbReference>
<evidence type="ECO:0000313" key="1">
    <source>
        <dbReference type="EMBL" id="SNT56135.1"/>
    </source>
</evidence>
<evidence type="ECO:0000313" key="5">
    <source>
        <dbReference type="Proteomes" id="UP000198362"/>
    </source>
</evidence>
<evidence type="ECO:0000313" key="4">
    <source>
        <dbReference type="EMBL" id="SNT66330.1"/>
    </source>
</evidence>
<dbReference type="Proteomes" id="UP000198362">
    <property type="component" value="Unassembled WGS sequence"/>
</dbReference>
<keyword evidence="5" id="KW-1185">Reference proteome</keyword>
<name>A0A239P7N9_9ACTN</name>
<protein>
    <submittedName>
        <fullName evidence="2">Uncharacterized protein</fullName>
    </submittedName>
</protein>
<proteinExistence type="predicted"/>
<accession>A0A239P7N9</accession>
<evidence type="ECO:0000313" key="2">
    <source>
        <dbReference type="EMBL" id="SNT63035.1"/>
    </source>
</evidence>
<reference evidence="2 5" key="1">
    <citation type="submission" date="2017-06" db="EMBL/GenBank/DDBJ databases">
        <authorList>
            <person name="Kim H.J."/>
            <person name="Triplett B.A."/>
        </authorList>
    </citation>
    <scope>NUCLEOTIDE SEQUENCE [LARGE SCALE GENOMIC DNA]</scope>
    <source>
        <strain evidence="2 5">CGMCC 4.5593</strain>
    </source>
</reference>
<sequence length="55" mass="6666">MLIALTVPEVRRLLLAFTLTRPTTPDHVLAWSYFRRRRQWQARVSHYHRRGQIPP</sequence>
<evidence type="ECO:0000313" key="3">
    <source>
        <dbReference type="EMBL" id="SNT64290.1"/>
    </source>
</evidence>
<dbReference type="EMBL" id="FZPH01000014">
    <property type="protein sequence ID" value="SNT63035.1"/>
    <property type="molecule type" value="Genomic_DNA"/>
</dbReference>
<gene>
    <name evidence="1" type="ORF">SAMN05421812_109324</name>
    <name evidence="2" type="ORF">SAMN05421812_114266</name>
    <name evidence="3" type="ORF">SAMN05421812_116186</name>
    <name evidence="4" type="ORF">SAMN05421812_1431</name>
</gene>